<evidence type="ECO:0000256" key="1">
    <source>
        <dbReference type="ARBA" id="ARBA00022723"/>
    </source>
</evidence>
<evidence type="ECO:0000259" key="4">
    <source>
        <dbReference type="PROSITE" id="PS50222"/>
    </source>
</evidence>
<dbReference type="OrthoDB" id="26525at2759"/>
<evidence type="ECO:0000313" key="5">
    <source>
        <dbReference type="EMBL" id="KAF0708140.1"/>
    </source>
</evidence>
<dbReference type="Gene3D" id="1.10.238.10">
    <property type="entry name" value="EF-hand"/>
    <property type="match status" value="1"/>
</dbReference>
<comment type="caution">
    <text evidence="5">The sequence shown here is derived from an EMBL/GenBank/DDBJ whole genome shotgun (WGS) entry which is preliminary data.</text>
</comment>
<feature type="domain" description="EF-hand" evidence="4">
    <location>
        <begin position="70"/>
        <end position="105"/>
    </location>
</feature>
<keyword evidence="3" id="KW-0106">Calcium</keyword>
<dbReference type="InterPro" id="IPR011992">
    <property type="entry name" value="EF-hand-dom_pair"/>
</dbReference>
<name>A0A6A4ZKF0_9STRA</name>
<evidence type="ECO:0000256" key="3">
    <source>
        <dbReference type="ARBA" id="ARBA00022837"/>
    </source>
</evidence>
<dbReference type="GO" id="GO:0005509">
    <property type="term" value="F:calcium ion binding"/>
    <property type="evidence" value="ECO:0007669"/>
    <property type="project" value="InterPro"/>
</dbReference>
<dbReference type="InterPro" id="IPR051581">
    <property type="entry name" value="Ca-bind"/>
</dbReference>
<dbReference type="SUPFAM" id="SSF47473">
    <property type="entry name" value="EF-hand"/>
    <property type="match status" value="1"/>
</dbReference>
<keyword evidence="1" id="KW-0479">Metal-binding</keyword>
<reference evidence="5" key="1">
    <citation type="submission" date="2019-06" db="EMBL/GenBank/DDBJ databases">
        <title>Genomics analysis of Aphanomyces spp. identifies a new class of oomycete effector associated with host adaptation.</title>
        <authorList>
            <person name="Gaulin E."/>
        </authorList>
    </citation>
    <scope>NUCLEOTIDE SEQUENCE</scope>
    <source>
        <strain evidence="5">CBS 578.67</strain>
    </source>
</reference>
<dbReference type="PROSITE" id="PS50222">
    <property type="entry name" value="EF_HAND_2"/>
    <property type="match status" value="2"/>
</dbReference>
<organism evidence="5">
    <name type="scientific">Aphanomyces stellatus</name>
    <dbReference type="NCBI Taxonomy" id="120398"/>
    <lineage>
        <taxon>Eukaryota</taxon>
        <taxon>Sar</taxon>
        <taxon>Stramenopiles</taxon>
        <taxon>Oomycota</taxon>
        <taxon>Saprolegniomycetes</taxon>
        <taxon>Saprolegniales</taxon>
        <taxon>Verrucalvaceae</taxon>
        <taxon>Aphanomyces</taxon>
    </lineage>
</organism>
<keyword evidence="2" id="KW-0677">Repeat</keyword>
<dbReference type="AlphaFoldDB" id="A0A6A4ZKF0"/>
<accession>A0A6A4ZKF0</accession>
<feature type="non-terminal residue" evidence="5">
    <location>
        <position position="1"/>
    </location>
</feature>
<gene>
    <name evidence="5" type="ORF">As57867_006424</name>
</gene>
<dbReference type="Pfam" id="PF13499">
    <property type="entry name" value="EF-hand_7"/>
    <property type="match status" value="1"/>
</dbReference>
<sequence length="251" mass="28245">NKKMLSHAKLKTGLIAFGCQIDNRLYSQVWQRVNVMGQKKIDYETFQSFVLMTDTELDDATETLQRSITRASSNYRSIFKSHNAAGDGVLSRSDFLRMLAASQIMVAPEELAKITQRFDVNKDNVVDYADFLKFVTGVCDVSSRQAARLADAAAVFQGWAIERQNKKLAKDGNIDSSASWRLIKSSGDLLRIPSIDRILRQKKWRLSPAELRQLCVLVAASTTKIGEISRNAYHAFVNHNPKKMYFDGTSA</sequence>
<feature type="domain" description="EF-hand" evidence="4">
    <location>
        <begin position="106"/>
        <end position="141"/>
    </location>
</feature>
<dbReference type="InterPro" id="IPR002048">
    <property type="entry name" value="EF_hand_dom"/>
</dbReference>
<dbReference type="PROSITE" id="PS00018">
    <property type="entry name" value="EF_HAND_1"/>
    <property type="match status" value="1"/>
</dbReference>
<dbReference type="PANTHER" id="PTHR34524">
    <property type="entry name" value="CALCYPHOSIN"/>
    <property type="match status" value="1"/>
</dbReference>
<proteinExistence type="predicted"/>
<evidence type="ECO:0000256" key="2">
    <source>
        <dbReference type="ARBA" id="ARBA00022737"/>
    </source>
</evidence>
<protein>
    <recommendedName>
        <fullName evidence="4">EF-hand domain-containing protein</fullName>
    </recommendedName>
</protein>
<dbReference type="EMBL" id="VJMH01002616">
    <property type="protein sequence ID" value="KAF0708140.1"/>
    <property type="molecule type" value="Genomic_DNA"/>
</dbReference>
<dbReference type="PANTHER" id="PTHR34524:SF6">
    <property type="entry name" value="CALCYPHOSINE LIKE"/>
    <property type="match status" value="1"/>
</dbReference>
<dbReference type="InterPro" id="IPR018247">
    <property type="entry name" value="EF_Hand_1_Ca_BS"/>
</dbReference>